<evidence type="ECO:0000259" key="7">
    <source>
        <dbReference type="Pfam" id="PF02803"/>
    </source>
</evidence>
<comment type="caution">
    <text evidence="8">The sequence shown here is derived from an EMBL/GenBank/DDBJ whole genome shotgun (WGS) entry which is preliminary data.</text>
</comment>
<feature type="domain" description="Thiolase N-terminal" evidence="6">
    <location>
        <begin position="5"/>
        <end position="263"/>
    </location>
</feature>
<dbReference type="InterPro" id="IPR020617">
    <property type="entry name" value="Thiolase_C"/>
</dbReference>
<dbReference type="RefSeq" id="WP_179643622.1">
    <property type="nucleotide sequence ID" value="NZ_BAAAYY010000018.1"/>
</dbReference>
<keyword evidence="3 5" id="KW-0012">Acyltransferase</keyword>
<dbReference type="CDD" id="cd00751">
    <property type="entry name" value="thiolase"/>
    <property type="match status" value="1"/>
</dbReference>
<evidence type="ECO:0000256" key="3">
    <source>
        <dbReference type="ARBA" id="ARBA00023315"/>
    </source>
</evidence>
<accession>A0A852TY37</accession>
<dbReference type="SUPFAM" id="SSF53901">
    <property type="entry name" value="Thiolase-like"/>
    <property type="match status" value="2"/>
</dbReference>
<keyword evidence="9" id="KW-1185">Reference proteome</keyword>
<dbReference type="Pfam" id="PF02803">
    <property type="entry name" value="Thiolase_C"/>
    <property type="match status" value="1"/>
</dbReference>
<sequence>MESAVIVDAVRTPMGRGRPGGALSGVHAVELLARLFAGLMDRNDVDPGLVNDVIIGCVSQAGEQAATPGRMAWLAAGLPEHVPAVTVDRRCGSGQQAIQFAVQGVMAGAYDAVVAGGVESMSRVPMGSARLGADPYGPGVARRYAPGLVPQGVSAELVAQRWKLTRAEMDAYAARSQQRAAAAAADGRFAAEIVPVRTGEGEPPVERDESIRPGTTAERLAALAPAFASDQARERFPDLEWGVTAGNSSQITDGASALLVMAEGRARALGLRPRARFHAAAVRGDDPLLMLTAPIPATRDVLARAGLTAADIDHFEVNEAFASVPLAWQRETGVDDARLNPRGGAIALGHPLGASGARLMTTMLTALEGTGGRYGLQVMCEAGGMANATIIERLSE</sequence>
<dbReference type="PIRSF" id="PIRSF000429">
    <property type="entry name" value="Ac-CoA_Ac_transf"/>
    <property type="match status" value="1"/>
</dbReference>
<dbReference type="InterPro" id="IPR002155">
    <property type="entry name" value="Thiolase"/>
</dbReference>
<evidence type="ECO:0000256" key="1">
    <source>
        <dbReference type="ARBA" id="ARBA00010982"/>
    </source>
</evidence>
<evidence type="ECO:0000256" key="4">
    <source>
        <dbReference type="PIRSR" id="PIRSR000429-1"/>
    </source>
</evidence>
<evidence type="ECO:0000313" key="9">
    <source>
        <dbReference type="Proteomes" id="UP000589036"/>
    </source>
</evidence>
<feature type="active site" description="Acyl-thioester intermediate" evidence="4">
    <location>
        <position position="91"/>
    </location>
</feature>
<evidence type="ECO:0000256" key="5">
    <source>
        <dbReference type="RuleBase" id="RU003557"/>
    </source>
</evidence>
<dbReference type="PANTHER" id="PTHR43365:SF1">
    <property type="entry name" value="ACETYL-COA C-ACYLTRANSFERASE"/>
    <property type="match status" value="1"/>
</dbReference>
<dbReference type="PROSITE" id="PS00737">
    <property type="entry name" value="THIOLASE_2"/>
    <property type="match status" value="1"/>
</dbReference>
<feature type="domain" description="Thiolase C-terminal" evidence="7">
    <location>
        <begin position="272"/>
        <end position="393"/>
    </location>
</feature>
<dbReference type="InterPro" id="IPR020616">
    <property type="entry name" value="Thiolase_N"/>
</dbReference>
<dbReference type="EMBL" id="JACCCC010000001">
    <property type="protein sequence ID" value="NYE47723.1"/>
    <property type="molecule type" value="Genomic_DNA"/>
</dbReference>
<evidence type="ECO:0000259" key="6">
    <source>
        <dbReference type="Pfam" id="PF00108"/>
    </source>
</evidence>
<feature type="active site" description="Proton acceptor" evidence="4">
    <location>
        <position position="350"/>
    </location>
</feature>
<dbReference type="Proteomes" id="UP000589036">
    <property type="component" value="Unassembled WGS sequence"/>
</dbReference>
<dbReference type="NCBIfam" id="TIGR01930">
    <property type="entry name" value="AcCoA-C-Actrans"/>
    <property type="match status" value="1"/>
</dbReference>
<organism evidence="8 9">
    <name type="scientific">Spinactinospora alkalitolerans</name>
    <dbReference type="NCBI Taxonomy" id="687207"/>
    <lineage>
        <taxon>Bacteria</taxon>
        <taxon>Bacillati</taxon>
        <taxon>Actinomycetota</taxon>
        <taxon>Actinomycetes</taxon>
        <taxon>Streptosporangiales</taxon>
        <taxon>Nocardiopsidaceae</taxon>
        <taxon>Spinactinospora</taxon>
    </lineage>
</organism>
<dbReference type="PANTHER" id="PTHR43365">
    <property type="entry name" value="BLR7806 PROTEIN"/>
    <property type="match status" value="1"/>
</dbReference>
<dbReference type="InterPro" id="IPR016039">
    <property type="entry name" value="Thiolase-like"/>
</dbReference>
<gene>
    <name evidence="8" type="ORF">HDA32_002843</name>
</gene>
<evidence type="ECO:0000313" key="8">
    <source>
        <dbReference type="EMBL" id="NYE47723.1"/>
    </source>
</evidence>
<name>A0A852TY37_9ACTN</name>
<evidence type="ECO:0000256" key="2">
    <source>
        <dbReference type="ARBA" id="ARBA00022679"/>
    </source>
</evidence>
<reference evidence="8 9" key="1">
    <citation type="submission" date="2020-07" db="EMBL/GenBank/DDBJ databases">
        <title>Sequencing the genomes of 1000 actinobacteria strains.</title>
        <authorList>
            <person name="Klenk H.-P."/>
        </authorList>
    </citation>
    <scope>NUCLEOTIDE SEQUENCE [LARGE SCALE GENOMIC DNA]</scope>
    <source>
        <strain evidence="8 9">CXB654</strain>
    </source>
</reference>
<dbReference type="AlphaFoldDB" id="A0A852TY37"/>
<dbReference type="Gene3D" id="3.40.47.10">
    <property type="match status" value="2"/>
</dbReference>
<dbReference type="GO" id="GO:0016747">
    <property type="term" value="F:acyltransferase activity, transferring groups other than amino-acyl groups"/>
    <property type="evidence" value="ECO:0007669"/>
    <property type="project" value="InterPro"/>
</dbReference>
<dbReference type="InterPro" id="IPR020613">
    <property type="entry name" value="Thiolase_CS"/>
</dbReference>
<feature type="active site" description="Proton acceptor" evidence="4">
    <location>
        <position position="380"/>
    </location>
</feature>
<dbReference type="Pfam" id="PF00108">
    <property type="entry name" value="Thiolase_N"/>
    <property type="match status" value="1"/>
</dbReference>
<proteinExistence type="inferred from homology"/>
<comment type="similarity">
    <text evidence="1 5">Belongs to the thiolase-like superfamily. Thiolase family.</text>
</comment>
<protein>
    <submittedName>
        <fullName evidence="8">Acetyl-CoA acetyltransferase family protein</fullName>
    </submittedName>
</protein>
<keyword evidence="2 5" id="KW-0808">Transferase</keyword>